<evidence type="ECO:0000313" key="6">
    <source>
        <dbReference type="Proteomes" id="UP000190188"/>
    </source>
</evidence>
<dbReference type="Pfam" id="PF13416">
    <property type="entry name" value="SBP_bac_8"/>
    <property type="match status" value="1"/>
</dbReference>
<comment type="similarity">
    <text evidence="1">Belongs to the bacterial solute-binding protein 1 family.</text>
</comment>
<dbReference type="GO" id="GO:1901982">
    <property type="term" value="F:maltose binding"/>
    <property type="evidence" value="ECO:0007669"/>
    <property type="project" value="TreeGrafter"/>
</dbReference>
<dbReference type="CDD" id="cd14748">
    <property type="entry name" value="PBP2_UgpB"/>
    <property type="match status" value="1"/>
</dbReference>
<keyword evidence="3 4" id="KW-0732">Signal</keyword>
<dbReference type="STRING" id="1324314.BVG16_06835"/>
<dbReference type="GO" id="GO:0055052">
    <property type="term" value="C:ATP-binding cassette (ABC) transporter complex, substrate-binding subunit-containing"/>
    <property type="evidence" value="ECO:0007669"/>
    <property type="project" value="TreeGrafter"/>
</dbReference>
<evidence type="ECO:0000313" key="5">
    <source>
        <dbReference type="EMBL" id="OPA80439.1"/>
    </source>
</evidence>
<keyword evidence="2" id="KW-0813">Transport</keyword>
<dbReference type="GO" id="GO:0042956">
    <property type="term" value="P:maltodextrin transmembrane transport"/>
    <property type="evidence" value="ECO:0007669"/>
    <property type="project" value="TreeGrafter"/>
</dbReference>
<evidence type="ECO:0000256" key="2">
    <source>
        <dbReference type="ARBA" id="ARBA00022448"/>
    </source>
</evidence>
<dbReference type="EMBL" id="MSZX01000002">
    <property type="protein sequence ID" value="OPA80439.1"/>
    <property type="molecule type" value="Genomic_DNA"/>
</dbReference>
<organism evidence="5 6">
    <name type="scientific">Paenibacillus selenitireducens</name>
    <dbReference type="NCBI Taxonomy" id="1324314"/>
    <lineage>
        <taxon>Bacteria</taxon>
        <taxon>Bacillati</taxon>
        <taxon>Bacillota</taxon>
        <taxon>Bacilli</taxon>
        <taxon>Bacillales</taxon>
        <taxon>Paenibacillaceae</taxon>
        <taxon>Paenibacillus</taxon>
    </lineage>
</organism>
<evidence type="ECO:0000256" key="3">
    <source>
        <dbReference type="ARBA" id="ARBA00022729"/>
    </source>
</evidence>
<name>A0A1T2XKN8_9BACL</name>
<dbReference type="Proteomes" id="UP000190188">
    <property type="component" value="Unassembled WGS sequence"/>
</dbReference>
<proteinExistence type="inferred from homology"/>
<reference evidence="5 6" key="1">
    <citation type="submission" date="2017-01" db="EMBL/GenBank/DDBJ databases">
        <title>Genome analysis of Paenibacillus selenitrireducens ES3-24.</title>
        <authorList>
            <person name="Xu D."/>
            <person name="Yao R."/>
            <person name="Zheng S."/>
        </authorList>
    </citation>
    <scope>NUCLEOTIDE SEQUENCE [LARGE SCALE GENOMIC DNA]</scope>
    <source>
        <strain evidence="5 6">ES3-24</strain>
    </source>
</reference>
<dbReference type="AlphaFoldDB" id="A0A1T2XKN8"/>
<comment type="caution">
    <text evidence="5">The sequence shown here is derived from an EMBL/GenBank/DDBJ whole genome shotgun (WGS) entry which is preliminary data.</text>
</comment>
<dbReference type="PANTHER" id="PTHR30061:SF50">
    <property type="entry name" value="MALTOSE_MALTODEXTRIN-BINDING PERIPLASMIC PROTEIN"/>
    <property type="match status" value="1"/>
</dbReference>
<dbReference type="PROSITE" id="PS51257">
    <property type="entry name" value="PROKAR_LIPOPROTEIN"/>
    <property type="match status" value="1"/>
</dbReference>
<dbReference type="InterPro" id="IPR006059">
    <property type="entry name" value="SBP"/>
</dbReference>
<dbReference type="SUPFAM" id="SSF53850">
    <property type="entry name" value="Periplasmic binding protein-like II"/>
    <property type="match status" value="1"/>
</dbReference>
<gene>
    <name evidence="5" type="ORF">BVG16_06835</name>
</gene>
<evidence type="ECO:0000256" key="4">
    <source>
        <dbReference type="SAM" id="SignalP"/>
    </source>
</evidence>
<dbReference type="GO" id="GO:0015768">
    <property type="term" value="P:maltose transport"/>
    <property type="evidence" value="ECO:0007669"/>
    <property type="project" value="TreeGrafter"/>
</dbReference>
<dbReference type="PANTHER" id="PTHR30061">
    <property type="entry name" value="MALTOSE-BINDING PERIPLASMIC PROTEIN"/>
    <property type="match status" value="1"/>
</dbReference>
<dbReference type="Gene3D" id="3.40.190.10">
    <property type="entry name" value="Periplasmic binding protein-like II"/>
    <property type="match status" value="1"/>
</dbReference>
<feature type="signal peptide" evidence="4">
    <location>
        <begin position="1"/>
        <end position="29"/>
    </location>
</feature>
<feature type="chain" id="PRO_5013182285" evidence="4">
    <location>
        <begin position="30"/>
        <end position="439"/>
    </location>
</feature>
<accession>A0A1T2XKN8</accession>
<sequence>MKMKQWLLLLTLMMLTFTSVIGCSSDSNAKEEAVTAPPAQEDTTPIKIQYWHSHDEDQTAGLDYMIKEFNKKYPYITVEPVFQGDYDELQQKLMAAVAAKQVPAVTNVEVAKVPNFSESGMLADLSPYIARDKVDLGDFSSGMLKAYNYQDKQFGLPLIVSTSVFVYNKTMFDKEGVTPPQTWDEIESFAQKLTQKEGNKTTRFAFSVPGWSSWYYDPWILNGGGSVLTSDNMSAIDQPDSMKFMKKFKEWKDKGYMHIGYGKGASDTMRQMFFDGKIGMVEHTSALIKWYMEKANFEIGVSFLPGDQKRISQIGGAGIAMMDMASEKEKEAAWKFVKFMTESENNIKWAEFTGYLPTRKSAITSEEGKQYFTKYPQYKAVFDNFDNVMPRDQHPAYDEVSDFYKEALGKVVLENADVEASFKEAAKQMNDVLAEYASK</sequence>
<evidence type="ECO:0000256" key="1">
    <source>
        <dbReference type="ARBA" id="ARBA00008520"/>
    </source>
</evidence>
<dbReference type="OrthoDB" id="9795467at2"/>
<protein>
    <submittedName>
        <fullName evidence="5">ABC transporter substrate-binding protein</fullName>
    </submittedName>
</protein>
<keyword evidence="6" id="KW-1185">Reference proteome</keyword>